<name>A0A2M8Z705_9FIRM</name>
<evidence type="ECO:0000313" key="1">
    <source>
        <dbReference type="EMBL" id="PJJ29208.1"/>
    </source>
</evidence>
<accession>A0A2M8Z705</accession>
<reference evidence="1 2" key="1">
    <citation type="submission" date="2017-11" db="EMBL/GenBank/DDBJ databases">
        <title>Understudied soil microbes with underappreciated capabilities: Untangling the Clostridium saccharolyticum group.</title>
        <authorList>
            <person name="Leschine S."/>
        </authorList>
    </citation>
    <scope>NUCLEOTIDE SEQUENCE [LARGE SCALE GENOMIC DNA]</scope>
    <source>
        <strain evidence="1 2">18A</strain>
    </source>
</reference>
<protein>
    <submittedName>
        <fullName evidence="1">Uncharacterized protein</fullName>
    </submittedName>
</protein>
<dbReference type="Proteomes" id="UP000231092">
    <property type="component" value="Unassembled WGS sequence"/>
</dbReference>
<comment type="caution">
    <text evidence="1">The sequence shown here is derived from an EMBL/GenBank/DDBJ whole genome shotgun (WGS) entry which is preliminary data.</text>
</comment>
<sequence>MNEFVCDKCGKCCRNLKKSLLYADLDDGTGTCIYYDCRTHLCKIYEKRPILCNIKDTYIFFQNEMTYEEYLSLNYDACKILKEEN</sequence>
<gene>
    <name evidence="1" type="ORF">H171_2746</name>
</gene>
<evidence type="ECO:0000313" key="2">
    <source>
        <dbReference type="Proteomes" id="UP000231092"/>
    </source>
</evidence>
<dbReference type="AlphaFoldDB" id="A0A2M8Z705"/>
<organism evidence="1 2">
    <name type="scientific">[Clostridium] celerecrescens 18A</name>
    <dbReference type="NCBI Taxonomy" id="1286362"/>
    <lineage>
        <taxon>Bacteria</taxon>
        <taxon>Bacillati</taxon>
        <taxon>Bacillota</taxon>
        <taxon>Clostridia</taxon>
        <taxon>Lachnospirales</taxon>
        <taxon>Lachnospiraceae</taxon>
        <taxon>Lacrimispora</taxon>
    </lineage>
</organism>
<dbReference type="EMBL" id="PGET01000001">
    <property type="protein sequence ID" value="PJJ29208.1"/>
    <property type="molecule type" value="Genomic_DNA"/>
</dbReference>
<proteinExistence type="predicted"/>